<dbReference type="Gene3D" id="1.10.1200.10">
    <property type="entry name" value="ACP-like"/>
    <property type="match status" value="1"/>
</dbReference>
<dbReference type="SUPFAM" id="SSF47336">
    <property type="entry name" value="ACP-like"/>
    <property type="match status" value="1"/>
</dbReference>
<name>A0A8H3EF28_9LECA</name>
<proteinExistence type="predicted"/>
<dbReference type="PROSITE" id="PS50075">
    <property type="entry name" value="CARRIER"/>
    <property type="match status" value="1"/>
</dbReference>
<gene>
    <name evidence="4" type="ORF">IMSHALPRED_000006</name>
</gene>
<dbReference type="InterPro" id="IPR009081">
    <property type="entry name" value="PP-bd_ACP"/>
</dbReference>
<dbReference type="Proteomes" id="UP000664534">
    <property type="component" value="Unassembled WGS sequence"/>
</dbReference>
<dbReference type="InterPro" id="IPR020806">
    <property type="entry name" value="PKS_PP-bd"/>
</dbReference>
<dbReference type="AlphaFoldDB" id="A0A8H3EF28"/>
<feature type="domain" description="Carrier" evidence="3">
    <location>
        <begin position="42"/>
        <end position="119"/>
    </location>
</feature>
<dbReference type="EMBL" id="CAJPDT010000001">
    <property type="protein sequence ID" value="CAF9904377.1"/>
    <property type="molecule type" value="Genomic_DNA"/>
</dbReference>
<keyword evidence="1" id="KW-0596">Phosphopantetheine</keyword>
<dbReference type="OrthoDB" id="329835at2759"/>
<dbReference type="Pfam" id="PF00550">
    <property type="entry name" value="PP-binding"/>
    <property type="match status" value="1"/>
</dbReference>
<comment type="caution">
    <text evidence="4">The sequence shown here is derived from an EMBL/GenBank/DDBJ whole genome shotgun (WGS) entry which is preliminary data.</text>
</comment>
<evidence type="ECO:0000256" key="1">
    <source>
        <dbReference type="ARBA" id="ARBA00022450"/>
    </source>
</evidence>
<evidence type="ECO:0000256" key="2">
    <source>
        <dbReference type="ARBA" id="ARBA00022553"/>
    </source>
</evidence>
<reference evidence="4" key="1">
    <citation type="submission" date="2021-03" db="EMBL/GenBank/DDBJ databases">
        <authorList>
            <person name="Tagirdzhanova G."/>
        </authorList>
    </citation>
    <scope>NUCLEOTIDE SEQUENCE</scope>
</reference>
<evidence type="ECO:0000313" key="5">
    <source>
        <dbReference type="Proteomes" id="UP000664534"/>
    </source>
</evidence>
<dbReference type="SMART" id="SM00823">
    <property type="entry name" value="PKS_PP"/>
    <property type="match status" value="1"/>
</dbReference>
<keyword evidence="2" id="KW-0597">Phosphoprotein</keyword>
<dbReference type="PROSITE" id="PS00012">
    <property type="entry name" value="PHOSPHOPANTETHEINE"/>
    <property type="match status" value="1"/>
</dbReference>
<organism evidence="4 5">
    <name type="scientific">Imshaugia aleurites</name>
    <dbReference type="NCBI Taxonomy" id="172621"/>
    <lineage>
        <taxon>Eukaryota</taxon>
        <taxon>Fungi</taxon>
        <taxon>Dikarya</taxon>
        <taxon>Ascomycota</taxon>
        <taxon>Pezizomycotina</taxon>
        <taxon>Lecanoromycetes</taxon>
        <taxon>OSLEUM clade</taxon>
        <taxon>Lecanoromycetidae</taxon>
        <taxon>Lecanorales</taxon>
        <taxon>Lecanorineae</taxon>
        <taxon>Parmeliaceae</taxon>
        <taxon>Imshaugia</taxon>
    </lineage>
</organism>
<protein>
    <recommendedName>
        <fullName evidence="3">Carrier domain-containing protein</fullName>
    </recommendedName>
</protein>
<evidence type="ECO:0000259" key="3">
    <source>
        <dbReference type="PROSITE" id="PS50075"/>
    </source>
</evidence>
<dbReference type="InterPro" id="IPR006162">
    <property type="entry name" value="Ppantetheine_attach_site"/>
</dbReference>
<sequence length="128" mass="13743">MNDAKISYLKTVNSRETKGARNAGSNVSQLKRRLREATTKNDVTAVVQEALMARLVLSTGLHIRDLDANKPIHALGLDSLVAIEIRGWAKRELKADVSGVFILGSASIKEVAATMTSGSALIDKGIWG</sequence>
<accession>A0A8H3EF28</accession>
<dbReference type="InterPro" id="IPR036736">
    <property type="entry name" value="ACP-like_sf"/>
</dbReference>
<dbReference type="GO" id="GO:0031177">
    <property type="term" value="F:phosphopantetheine binding"/>
    <property type="evidence" value="ECO:0007669"/>
    <property type="project" value="InterPro"/>
</dbReference>
<evidence type="ECO:0000313" key="4">
    <source>
        <dbReference type="EMBL" id="CAF9904377.1"/>
    </source>
</evidence>
<keyword evidence="5" id="KW-1185">Reference proteome</keyword>